<sequence length="223" mass="24389">MSVGYVGKTTNLSREVIAQQAQAEREDQWGNMPGEIVDYDHTKGTATIRPLFKKRKADGSDLPMPDLMEVPIDFPRSGNSAITHPLPAGTKVNLRPQMRSMENYDVDNEGTFSDARSSNLSDMRASISGGDSLTDPLPNVDPGNVHIRFNADGTHGLRGSPDGKFKLEGSEGNIFDFLVQNVEKTAEGFTLLGTEPDLVHRAQYAEIGEDLTDLAEKLRAMVL</sequence>
<dbReference type="Proteomes" id="UP000550508">
    <property type="component" value="Unassembled WGS sequence"/>
</dbReference>
<proteinExistence type="predicted"/>
<reference evidence="2 3" key="1">
    <citation type="submission" date="2020-05" db="EMBL/GenBank/DDBJ databases">
        <authorList>
            <person name="Kim M.K."/>
        </authorList>
    </citation>
    <scope>NUCLEOTIDE SEQUENCE [LARGE SCALE GENOMIC DNA]</scope>
    <source>
        <strain evidence="2 3">BT25</strain>
    </source>
</reference>
<evidence type="ECO:0000259" key="1">
    <source>
        <dbReference type="Pfam" id="PF18352"/>
    </source>
</evidence>
<dbReference type="RefSeq" id="WP_174207915.1">
    <property type="nucleotide sequence ID" value="NZ_JABUMX010000002.1"/>
</dbReference>
<evidence type="ECO:0000313" key="2">
    <source>
        <dbReference type="EMBL" id="NTS31258.1"/>
    </source>
</evidence>
<keyword evidence="3" id="KW-1185">Reference proteome</keyword>
<accession>A0A849VMY7</accession>
<name>A0A849VMY7_9HYPH</name>
<comment type="caution">
    <text evidence="2">The sequence shown here is derived from an EMBL/GenBank/DDBJ whole genome shotgun (WGS) entry which is preliminary data.</text>
</comment>
<feature type="domain" description="Phage protein Gp138 N-terminal" evidence="1">
    <location>
        <begin position="32"/>
        <end position="124"/>
    </location>
</feature>
<organism evidence="2 3">
    <name type="scientific">Phyllobacterium pellucidum</name>
    <dbReference type="NCBI Taxonomy" id="2740464"/>
    <lineage>
        <taxon>Bacteria</taxon>
        <taxon>Pseudomonadati</taxon>
        <taxon>Pseudomonadota</taxon>
        <taxon>Alphaproteobacteria</taxon>
        <taxon>Hyphomicrobiales</taxon>
        <taxon>Phyllobacteriaceae</taxon>
        <taxon>Phyllobacterium</taxon>
    </lineage>
</organism>
<gene>
    <name evidence="2" type="ORF">HQ945_08320</name>
</gene>
<dbReference type="Pfam" id="PF18352">
    <property type="entry name" value="Gp138_N"/>
    <property type="match status" value="1"/>
</dbReference>
<evidence type="ECO:0000313" key="3">
    <source>
        <dbReference type="Proteomes" id="UP000550508"/>
    </source>
</evidence>
<dbReference type="InterPro" id="IPR037026">
    <property type="entry name" value="Vgr_OB-fold_dom_sf"/>
</dbReference>
<protein>
    <recommendedName>
        <fullName evidence="1">Phage protein Gp138 N-terminal domain-containing protein</fullName>
    </recommendedName>
</protein>
<dbReference type="EMBL" id="JABUMX010000002">
    <property type="protein sequence ID" value="NTS31258.1"/>
    <property type="molecule type" value="Genomic_DNA"/>
</dbReference>
<dbReference type="AlphaFoldDB" id="A0A849VMY7"/>
<dbReference type="InterPro" id="IPR041599">
    <property type="entry name" value="Gp138_N"/>
</dbReference>
<dbReference type="Gene3D" id="2.40.50.230">
    <property type="entry name" value="Gp5 N-terminal domain"/>
    <property type="match status" value="1"/>
</dbReference>